<accession>A0A0F3GL10</accession>
<evidence type="ECO:0000313" key="1">
    <source>
        <dbReference type="EMBL" id="KJU82517.1"/>
    </source>
</evidence>
<organism evidence="1 2">
    <name type="scientific">Candidatus Magnetobacterium bavaricum</name>
    <dbReference type="NCBI Taxonomy" id="29290"/>
    <lineage>
        <taxon>Bacteria</taxon>
        <taxon>Pseudomonadati</taxon>
        <taxon>Nitrospirota</taxon>
        <taxon>Thermodesulfovibrionia</taxon>
        <taxon>Thermodesulfovibrionales</taxon>
        <taxon>Candidatus Magnetobacteriaceae</taxon>
        <taxon>Candidatus Magnetobacterium</taxon>
    </lineage>
</organism>
<reference evidence="1 2" key="1">
    <citation type="submission" date="2015-02" db="EMBL/GenBank/DDBJ databases">
        <title>Single-cell genomics of uncultivated deep-branching MTB reveals a conserved set of magnetosome genes.</title>
        <authorList>
            <person name="Kolinko S."/>
            <person name="Richter M."/>
            <person name="Glockner F.O."/>
            <person name="Brachmann A."/>
            <person name="Schuler D."/>
        </authorList>
    </citation>
    <scope>NUCLEOTIDE SEQUENCE [LARGE SCALE GENOMIC DNA]</scope>
    <source>
        <strain evidence="1">TM-1</strain>
    </source>
</reference>
<sequence>MNNMKRSIADIRDEVTFLADAVDRIIIGLRNGVDIVDGVAIGLFWTFRRLITDLDYIASIPVHSINEAMAKPATKEEYNV</sequence>
<proteinExistence type="predicted"/>
<dbReference type="EMBL" id="LACI01002288">
    <property type="protein sequence ID" value="KJU82517.1"/>
    <property type="molecule type" value="Genomic_DNA"/>
</dbReference>
<dbReference type="AlphaFoldDB" id="A0A0F3GL10"/>
<dbReference type="Proteomes" id="UP000033423">
    <property type="component" value="Unassembled WGS sequence"/>
</dbReference>
<name>A0A0F3GL10_9BACT</name>
<protein>
    <submittedName>
        <fullName evidence="1">Uncharacterized protein</fullName>
    </submittedName>
</protein>
<gene>
    <name evidence="1" type="ORF">MBAV_005291</name>
</gene>
<evidence type="ECO:0000313" key="2">
    <source>
        <dbReference type="Proteomes" id="UP000033423"/>
    </source>
</evidence>
<comment type="caution">
    <text evidence="1">The sequence shown here is derived from an EMBL/GenBank/DDBJ whole genome shotgun (WGS) entry which is preliminary data.</text>
</comment>
<keyword evidence="2" id="KW-1185">Reference proteome</keyword>